<keyword evidence="1" id="KW-0808">Transferase</keyword>
<dbReference type="Pfam" id="PF13189">
    <property type="entry name" value="Cytidylate_kin2"/>
    <property type="match status" value="1"/>
</dbReference>
<dbReference type="Proteomes" id="UP000481852">
    <property type="component" value="Unassembled WGS sequence"/>
</dbReference>
<proteinExistence type="predicted"/>
<comment type="caution">
    <text evidence="1">The sequence shown here is derived from an EMBL/GenBank/DDBJ whole genome shotgun (WGS) entry which is preliminary data.</text>
</comment>
<dbReference type="InterPro" id="IPR027417">
    <property type="entry name" value="P-loop_NTPase"/>
</dbReference>
<dbReference type="EMBL" id="VULZ01000021">
    <property type="protein sequence ID" value="MSS16064.1"/>
    <property type="molecule type" value="Genomic_DNA"/>
</dbReference>
<dbReference type="AlphaFoldDB" id="A0A6L5XBE3"/>
<keyword evidence="2" id="KW-1185">Reference proteome</keyword>
<evidence type="ECO:0000313" key="1">
    <source>
        <dbReference type="EMBL" id="MSS16064.1"/>
    </source>
</evidence>
<dbReference type="GO" id="GO:0016301">
    <property type="term" value="F:kinase activity"/>
    <property type="evidence" value="ECO:0007669"/>
    <property type="project" value="UniProtKB-KW"/>
</dbReference>
<keyword evidence="1" id="KW-0418">Kinase</keyword>
<organism evidence="1 2">
    <name type="scientific">Porcincola intestinalis</name>
    <dbReference type="NCBI Taxonomy" id="2606632"/>
    <lineage>
        <taxon>Bacteria</taxon>
        <taxon>Bacillati</taxon>
        <taxon>Bacillota</taxon>
        <taxon>Clostridia</taxon>
        <taxon>Lachnospirales</taxon>
        <taxon>Lachnospiraceae</taxon>
        <taxon>Porcincola</taxon>
    </lineage>
</organism>
<evidence type="ECO:0000313" key="2">
    <source>
        <dbReference type="Proteomes" id="UP000481852"/>
    </source>
</evidence>
<dbReference type="Gene3D" id="3.40.50.300">
    <property type="entry name" value="P-loop containing nucleotide triphosphate hydrolases"/>
    <property type="match status" value="1"/>
</dbReference>
<reference evidence="1 2" key="1">
    <citation type="submission" date="2019-08" db="EMBL/GenBank/DDBJ databases">
        <title>In-depth cultivation of the pig gut microbiome towards novel bacterial diversity and tailored functional studies.</title>
        <authorList>
            <person name="Wylensek D."/>
            <person name="Hitch T.C.A."/>
            <person name="Clavel T."/>
        </authorList>
    </citation>
    <scope>NUCLEOTIDE SEQUENCE [LARGE SCALE GENOMIC DNA]</scope>
    <source>
        <strain evidence="1 2">Oil+RF-744-WCA-WT-11</strain>
    </source>
</reference>
<protein>
    <submittedName>
        <fullName evidence="1">Cytidylate kinase-like family protein</fullName>
    </submittedName>
</protein>
<name>A0A6L5XBE3_9FIRM</name>
<dbReference type="SUPFAM" id="SSF52540">
    <property type="entry name" value="P-loop containing nucleoside triphosphate hydrolases"/>
    <property type="match status" value="1"/>
</dbReference>
<accession>A0A6L5XBE3</accession>
<dbReference type="RefSeq" id="WP_154527488.1">
    <property type="nucleotide sequence ID" value="NZ_JAXEDB010000006.1"/>
</dbReference>
<gene>
    <name evidence="1" type="ORF">FYJ35_13690</name>
</gene>
<sequence length="213" mass="24454">MKNIVITIARYYGSGGRTVGQMLAKDLGIGYYDKEILRLASEDSGINEALFANADEKLRGTQLFRIMRREYHGELIPPEGRDFLSNRNLFNYQAKVIEGLAQEESCVIIGRCADYILKDRENVMSVFVYASPAYCLQQAKLRGANGGRTTMKYVDEINKYRADYTKYYTGHDWNDVRNYDLCINSGKLGFEGTEQAIKDYIRVRFPDYENPNL</sequence>